<reference evidence="3 4" key="1">
    <citation type="journal article" date="2019" name="Environ. Microbiol.">
        <title>Species interactions and distinct microbial communities in high Arctic permafrost affected cryosols are associated with the CH4 and CO2 gas fluxes.</title>
        <authorList>
            <person name="Altshuler I."/>
            <person name="Hamel J."/>
            <person name="Turney S."/>
            <person name="Magnuson E."/>
            <person name="Levesque R."/>
            <person name="Greer C."/>
            <person name="Whyte L.G."/>
        </authorList>
    </citation>
    <scope>NUCLEOTIDE SEQUENCE [LARGE SCALE GENOMIC DNA]</scope>
    <source>
        <strain evidence="3 4">S9.3A</strain>
    </source>
</reference>
<feature type="compositionally biased region" description="Basic and acidic residues" evidence="1">
    <location>
        <begin position="332"/>
        <end position="360"/>
    </location>
</feature>
<comment type="caution">
    <text evidence="3">The sequence shown here is derived from an EMBL/GenBank/DDBJ whole genome shotgun (WGS) entry which is preliminary data.</text>
</comment>
<sequence>MRDLRLIGVQEDGQHLLLSDSEGERFRVQLDEPLRAAARRDRPRLGQLQIEIDGGMRPREVQALIRGGLSAEEVADRSGWPVEKVRRYEGPILAEREYVAGLARAVRLRGRSASGASAPTLSARTSQRLSGRGVDPTSAEWDAARSTEGDWTVILTFPAGGRERQARWSFDVQARTVAAADDEARWLSEEDTTGTTSPLPAPHLVSAPVRATTVYDVEAEGGVASGRRATPRASSSGASPEEPLDLMSAMRERASHRGRPRRRKTAPTQTPGDDAPRADALPLEELAYDPESMPPPPGAKGLHPLDDHASPVGDDVLPAAPAAPAAPIPAPEAEHEPDPEADQAPERVQPDREPVVERAVGRPVDAPSAPRTSSSADADEDQDDEPPRKAATGSSRKPARRSVPSWDDVMFGAKPRD</sequence>
<feature type="compositionally biased region" description="Basic residues" evidence="1">
    <location>
        <begin position="256"/>
        <end position="265"/>
    </location>
</feature>
<dbReference type="Pfam" id="PF11268">
    <property type="entry name" value="DUF3071"/>
    <property type="match status" value="1"/>
</dbReference>
<feature type="domain" description="DUF3071" evidence="2">
    <location>
        <begin position="1"/>
        <end position="170"/>
    </location>
</feature>
<keyword evidence="4" id="KW-1185">Reference proteome</keyword>
<dbReference type="AlphaFoldDB" id="A0A502D046"/>
<evidence type="ECO:0000313" key="3">
    <source>
        <dbReference type="EMBL" id="TPG18242.1"/>
    </source>
</evidence>
<protein>
    <submittedName>
        <fullName evidence="3">DUF3071 domain-containing protein</fullName>
    </submittedName>
</protein>
<evidence type="ECO:0000313" key="4">
    <source>
        <dbReference type="Proteomes" id="UP000317722"/>
    </source>
</evidence>
<accession>A0A502D046</accession>
<dbReference type="Proteomes" id="UP000317722">
    <property type="component" value="Unassembled WGS sequence"/>
</dbReference>
<organism evidence="3 4">
    <name type="scientific">Pedococcus bigeumensis</name>
    <dbReference type="NCBI Taxonomy" id="433644"/>
    <lineage>
        <taxon>Bacteria</taxon>
        <taxon>Bacillati</taxon>
        <taxon>Actinomycetota</taxon>
        <taxon>Actinomycetes</taxon>
        <taxon>Micrococcales</taxon>
        <taxon>Intrasporangiaceae</taxon>
        <taxon>Pedococcus</taxon>
    </lineage>
</organism>
<dbReference type="RefSeq" id="WP_140738465.1">
    <property type="nucleotide sequence ID" value="NZ_RCZM01000002.1"/>
</dbReference>
<feature type="region of interest" description="Disordered" evidence="1">
    <location>
        <begin position="222"/>
        <end position="417"/>
    </location>
</feature>
<dbReference type="InterPro" id="IPR021421">
    <property type="entry name" value="DUF3071"/>
</dbReference>
<dbReference type="NCBIfam" id="NF040712">
    <property type="entry name" value="SepH"/>
    <property type="match status" value="1"/>
</dbReference>
<evidence type="ECO:0000259" key="2">
    <source>
        <dbReference type="Pfam" id="PF11268"/>
    </source>
</evidence>
<evidence type="ECO:0000256" key="1">
    <source>
        <dbReference type="SAM" id="MobiDB-lite"/>
    </source>
</evidence>
<dbReference type="OrthoDB" id="5180791at2"/>
<gene>
    <name evidence="3" type="ORF">EAH86_07665</name>
</gene>
<feature type="region of interest" description="Disordered" evidence="1">
    <location>
        <begin position="113"/>
        <end position="140"/>
    </location>
</feature>
<feature type="compositionally biased region" description="Polar residues" evidence="1">
    <location>
        <begin position="119"/>
        <end position="129"/>
    </location>
</feature>
<dbReference type="InterPro" id="IPR047682">
    <property type="entry name" value="SepH-like"/>
</dbReference>
<dbReference type="EMBL" id="RCZM01000002">
    <property type="protein sequence ID" value="TPG18242.1"/>
    <property type="molecule type" value="Genomic_DNA"/>
</dbReference>
<name>A0A502D046_9MICO</name>
<feature type="region of interest" description="Disordered" evidence="1">
    <location>
        <begin position="183"/>
        <end position="205"/>
    </location>
</feature>
<proteinExistence type="predicted"/>